<proteinExistence type="inferred from homology"/>
<dbReference type="PIRSF" id="PIRSF017082">
    <property type="entry name" value="YflP"/>
    <property type="match status" value="1"/>
</dbReference>
<keyword evidence="4" id="KW-1185">Reference proteome</keyword>
<comment type="caution">
    <text evidence="3">The sequence shown here is derived from an EMBL/GenBank/DDBJ whole genome shotgun (WGS) entry which is preliminary data.</text>
</comment>
<evidence type="ECO:0000256" key="1">
    <source>
        <dbReference type="ARBA" id="ARBA00006987"/>
    </source>
</evidence>
<organism evidence="3 4">
    <name type="scientific">Noviherbaspirillum album</name>
    <dbReference type="NCBI Taxonomy" id="3080276"/>
    <lineage>
        <taxon>Bacteria</taxon>
        <taxon>Pseudomonadati</taxon>
        <taxon>Pseudomonadota</taxon>
        <taxon>Betaproteobacteria</taxon>
        <taxon>Burkholderiales</taxon>
        <taxon>Oxalobacteraceae</taxon>
        <taxon>Noviherbaspirillum</taxon>
    </lineage>
</organism>
<dbReference type="Gene3D" id="3.40.190.10">
    <property type="entry name" value="Periplasmic binding protein-like II"/>
    <property type="match status" value="1"/>
</dbReference>
<dbReference type="SUPFAM" id="SSF53850">
    <property type="entry name" value="Periplasmic binding protein-like II"/>
    <property type="match status" value="1"/>
</dbReference>
<name>A0ABU6JEG3_9BURK</name>
<feature type="chain" id="PRO_5046080233" evidence="2">
    <location>
        <begin position="23"/>
        <end position="325"/>
    </location>
</feature>
<comment type="similarity">
    <text evidence="1">Belongs to the UPF0065 (bug) family.</text>
</comment>
<dbReference type="EMBL" id="JAWIIV010000020">
    <property type="protein sequence ID" value="MEC4721602.1"/>
    <property type="molecule type" value="Genomic_DNA"/>
</dbReference>
<evidence type="ECO:0000313" key="4">
    <source>
        <dbReference type="Proteomes" id="UP001352263"/>
    </source>
</evidence>
<evidence type="ECO:0000256" key="2">
    <source>
        <dbReference type="SAM" id="SignalP"/>
    </source>
</evidence>
<dbReference type="PANTHER" id="PTHR42928">
    <property type="entry name" value="TRICARBOXYLATE-BINDING PROTEIN"/>
    <property type="match status" value="1"/>
</dbReference>
<dbReference type="PANTHER" id="PTHR42928:SF5">
    <property type="entry name" value="BLR1237 PROTEIN"/>
    <property type="match status" value="1"/>
</dbReference>
<dbReference type="Pfam" id="PF03401">
    <property type="entry name" value="TctC"/>
    <property type="match status" value="1"/>
</dbReference>
<sequence length="325" mass="34180">MKTTLRCTALAVAMLTMPLAHAQNKAEDYPNKAVRVILPFAPGGATDAIARTVAQKLSEKWGQPVIVDNRAGANGNIGAGQAARSPADGYSILMATSSHAINASLYKKLDYSLGKDFAALSNLAAVPLILVAHPEVPATSVKQLATYAGAQPGKLNFGSGGVGTAAHLAGELFNTASGAKMVHVAYKGGALAMNDLLGGQIQVMFANLPEAQAQVKSAKLKALAITGNQRNPQLPDVPTFAESGYKEIDLKSWFGMFAPKNTPQPIVDKLSRDIAAAVADPSVQQRLKDLGAEPIGNRHEEFQAFVNSDIERWRALVQKSGASVD</sequence>
<reference evidence="3 4" key="1">
    <citation type="submission" date="2023-10" db="EMBL/GenBank/DDBJ databases">
        <title>Noviherbaspirillum sp. CPCC 100848 genome assembly.</title>
        <authorList>
            <person name="Li X.Y."/>
            <person name="Fang X.M."/>
        </authorList>
    </citation>
    <scope>NUCLEOTIDE SEQUENCE [LARGE SCALE GENOMIC DNA]</scope>
    <source>
        <strain evidence="3 4">CPCC 100848</strain>
    </source>
</reference>
<keyword evidence="2" id="KW-0732">Signal</keyword>
<gene>
    <name evidence="3" type="ORF">RY831_20760</name>
</gene>
<protein>
    <submittedName>
        <fullName evidence="3">Tripartite tricarboxylate transporter substrate binding protein</fullName>
    </submittedName>
</protein>
<dbReference type="Gene3D" id="3.40.190.150">
    <property type="entry name" value="Bordetella uptake gene, domain 1"/>
    <property type="match status" value="1"/>
</dbReference>
<dbReference type="InterPro" id="IPR042100">
    <property type="entry name" value="Bug_dom1"/>
</dbReference>
<accession>A0ABU6JEG3</accession>
<dbReference type="InterPro" id="IPR005064">
    <property type="entry name" value="BUG"/>
</dbReference>
<dbReference type="CDD" id="cd13578">
    <property type="entry name" value="PBP2_Bug27"/>
    <property type="match status" value="1"/>
</dbReference>
<dbReference type="RefSeq" id="WP_326508289.1">
    <property type="nucleotide sequence ID" value="NZ_JAWIIV010000020.1"/>
</dbReference>
<evidence type="ECO:0000313" key="3">
    <source>
        <dbReference type="EMBL" id="MEC4721602.1"/>
    </source>
</evidence>
<feature type="signal peptide" evidence="2">
    <location>
        <begin position="1"/>
        <end position="22"/>
    </location>
</feature>
<dbReference type="Proteomes" id="UP001352263">
    <property type="component" value="Unassembled WGS sequence"/>
</dbReference>